<feature type="binding site" evidence="4">
    <location>
        <begin position="8"/>
        <end position="9"/>
    </location>
    <ligand>
        <name>D-ribulose 5-phosphate</name>
        <dbReference type="ChEBI" id="CHEBI:58121"/>
    </ligand>
</feature>
<feature type="binding site" evidence="4">
    <location>
        <position position="132"/>
    </location>
    <ligand>
        <name>D-ribulose 5-phosphate</name>
        <dbReference type="ChEBI" id="CHEBI:58121"/>
    </ligand>
</feature>
<evidence type="ECO:0000256" key="3">
    <source>
        <dbReference type="PIRSR" id="PIRSR005384-1"/>
    </source>
</evidence>
<evidence type="ECO:0000256" key="1">
    <source>
        <dbReference type="ARBA" id="ARBA00008754"/>
    </source>
</evidence>
<feature type="binding site" evidence="4">
    <location>
        <begin position="66"/>
        <end position="70"/>
    </location>
    <ligand>
        <name>D-ribulose 5-phosphate</name>
        <dbReference type="ChEBI" id="CHEBI:58121"/>
    </ligand>
</feature>
<evidence type="ECO:0000256" key="4">
    <source>
        <dbReference type="PIRSR" id="PIRSR005384-2"/>
    </source>
</evidence>
<dbReference type="GO" id="GO:0005975">
    <property type="term" value="P:carbohydrate metabolic process"/>
    <property type="evidence" value="ECO:0007669"/>
    <property type="project" value="InterPro"/>
</dbReference>
<dbReference type="NCBIfam" id="TIGR01120">
    <property type="entry name" value="rpiB"/>
    <property type="match status" value="1"/>
</dbReference>
<feature type="active site" description="Proton acceptor" evidence="3">
    <location>
        <position position="65"/>
    </location>
</feature>
<dbReference type="Pfam" id="PF02502">
    <property type="entry name" value="LacAB_rpiB"/>
    <property type="match status" value="1"/>
</dbReference>
<evidence type="ECO:0000313" key="6">
    <source>
        <dbReference type="Proteomes" id="UP000253975"/>
    </source>
</evidence>
<accession>A0A369LK60</accession>
<feature type="binding site" evidence="4">
    <location>
        <position position="109"/>
    </location>
    <ligand>
        <name>D-ribulose 5-phosphate</name>
        <dbReference type="ChEBI" id="CHEBI:58121"/>
    </ligand>
</feature>
<organism evidence="5 6">
    <name type="scientific">Slackia isoflavoniconvertens</name>
    <dbReference type="NCBI Taxonomy" id="572010"/>
    <lineage>
        <taxon>Bacteria</taxon>
        <taxon>Bacillati</taxon>
        <taxon>Actinomycetota</taxon>
        <taxon>Coriobacteriia</taxon>
        <taxon>Eggerthellales</taxon>
        <taxon>Eggerthellaceae</taxon>
        <taxon>Slackia</taxon>
    </lineage>
</organism>
<dbReference type="Proteomes" id="UP000253975">
    <property type="component" value="Unassembled WGS sequence"/>
</dbReference>
<feature type="binding site" evidence="4">
    <location>
        <position position="99"/>
    </location>
    <ligand>
        <name>D-ribulose 5-phosphate</name>
        <dbReference type="ChEBI" id="CHEBI:58121"/>
    </ligand>
</feature>
<dbReference type="InterPro" id="IPR004785">
    <property type="entry name" value="RpiB"/>
</dbReference>
<feature type="binding site" evidence="4">
    <location>
        <position position="136"/>
    </location>
    <ligand>
        <name>D-ribulose 5-phosphate</name>
        <dbReference type="ChEBI" id="CHEBI:58121"/>
    </ligand>
</feature>
<comment type="similarity">
    <text evidence="1">Belongs to the LacAB/RpiB family.</text>
</comment>
<reference evidence="5 6" key="1">
    <citation type="journal article" date="2018" name="Elife">
        <title>Discovery and characterization of a prevalent human gut bacterial enzyme sufficient for the inactivation of a family of plant toxins.</title>
        <authorList>
            <person name="Koppel N."/>
            <person name="Bisanz J.E."/>
            <person name="Pandelia M.E."/>
            <person name="Turnbaugh P.J."/>
            <person name="Balskus E.P."/>
        </authorList>
    </citation>
    <scope>NUCLEOTIDE SEQUENCE [LARGE SCALE GENOMIC DNA]</scope>
    <source>
        <strain evidence="5 6">OB21 GAM31</strain>
    </source>
</reference>
<dbReference type="PANTHER" id="PTHR30345">
    <property type="entry name" value="RIBOSE-5-PHOSPHATE ISOMERASE B"/>
    <property type="match status" value="1"/>
</dbReference>
<dbReference type="GO" id="GO:0016861">
    <property type="term" value="F:intramolecular oxidoreductase activity, interconverting aldoses and ketoses"/>
    <property type="evidence" value="ECO:0007669"/>
    <property type="project" value="UniProtKB-ARBA"/>
</dbReference>
<dbReference type="NCBIfam" id="NF004051">
    <property type="entry name" value="PRK05571.1"/>
    <property type="match status" value="1"/>
</dbReference>
<dbReference type="Gene3D" id="3.40.1400.10">
    <property type="entry name" value="Sugar-phosphate isomerase, RpiB/LacA/LacB"/>
    <property type="match status" value="1"/>
</dbReference>
<dbReference type="AlphaFoldDB" id="A0A369LK60"/>
<dbReference type="EMBL" id="PPTO01000006">
    <property type="protein sequence ID" value="RDB59069.1"/>
    <property type="molecule type" value="Genomic_DNA"/>
</dbReference>
<comment type="caution">
    <text evidence="5">The sequence shown here is derived from an EMBL/GenBank/DDBJ whole genome shotgun (WGS) entry which is preliminary data.</text>
</comment>
<dbReference type="NCBIfam" id="TIGR00689">
    <property type="entry name" value="rpiB_lacA_lacB"/>
    <property type="match status" value="1"/>
</dbReference>
<evidence type="ECO:0000256" key="2">
    <source>
        <dbReference type="ARBA" id="ARBA00023235"/>
    </source>
</evidence>
<dbReference type="InterPro" id="IPR036569">
    <property type="entry name" value="RpiB_LacA_LacB_sf"/>
</dbReference>
<dbReference type="PANTHER" id="PTHR30345:SF0">
    <property type="entry name" value="DNA DAMAGE-REPAIR_TOLERATION PROTEIN DRT102"/>
    <property type="match status" value="1"/>
</dbReference>
<sequence length="151" mass="16534">MKISIGSDHAGFEQKQELAAYLREQGYDVIDRGPDSDDRVDYPDYAAAVAHDVSNGVADRGVLVCGTGIGMALAADKIVGCRAANVINVQFAELCRQHNDANIITLSGRFVELDVNKQIVDTFLTTKFEGGRHAMRVKKIMDLDADVNTYR</sequence>
<dbReference type="InterPro" id="IPR003500">
    <property type="entry name" value="RpiB_LacA_LacB"/>
</dbReference>
<evidence type="ECO:0000313" key="5">
    <source>
        <dbReference type="EMBL" id="RDB59069.1"/>
    </source>
</evidence>
<feature type="active site" description="Proton donor" evidence="3">
    <location>
        <position position="98"/>
    </location>
</feature>
<protein>
    <submittedName>
        <fullName evidence="5">Ribose 5-phosphate isomerase B</fullName>
    </submittedName>
</protein>
<dbReference type="SUPFAM" id="SSF89623">
    <property type="entry name" value="Ribose/Galactose isomerase RpiB/AlsB"/>
    <property type="match status" value="1"/>
</dbReference>
<proteinExistence type="inferred from homology"/>
<dbReference type="RefSeq" id="WP_114615462.1">
    <property type="nucleotide sequence ID" value="NZ_PPTO01000006.1"/>
</dbReference>
<gene>
    <name evidence="5" type="primary">rpiB</name>
    <name evidence="5" type="ORF">C1881_04780</name>
</gene>
<keyword evidence="2 5" id="KW-0413">Isomerase</keyword>
<name>A0A369LK60_9ACTN</name>
<dbReference type="PIRSF" id="PIRSF005384">
    <property type="entry name" value="RpiB_LacA_B"/>
    <property type="match status" value="1"/>
</dbReference>